<sequence length="449" mass="50957">MPLPVDQRIGRSVSARRGRKRYPSSCLMCQPLSNKLITPSFPRLQTSKSDVQFSDKPINRACSSEKVSVQRVTDLPARLDNRSFSSRFNFLNNKVFTNSLSRSSSYDSEKVLDGTPGDSEGTNLKRDASWSELLNRKEGEEAVLSAEEWMVDMSQLFLGRRFACGTYCRLYYGIYKDKSVAVKMLKHPDEDEEVARRLDRQFRSEVTVLSCLHHKNVVQFVAACRKSPVSCVITEYLSQGSLRTFLLKNKPHSLPLKMLISLALDVASGMEYLHSQGVIHRDLKSENLCLDEELCVKIVDFGVACSMQNCKSMSKDIGTYRWMAPEMISQQPYSKKVDVYSFGIVLWEICTGLIPFQEMTSAQAAYAVVEKEARPEQSSDCPPALNALMKECWSPIPDERPEFSQIVKKLEQLKRLVNQDVRCREWTCPLHDTNLYLTCFGGSCKKLPA</sequence>
<reference evidence="2" key="1">
    <citation type="journal article" date="2024" name="Proc. Natl. Acad. Sci. U.S.A.">
        <title>Extraordinary preservation of gene collinearity over three hundred million years revealed in homosporous lycophytes.</title>
        <authorList>
            <person name="Li C."/>
            <person name="Wickell D."/>
            <person name="Kuo L.Y."/>
            <person name="Chen X."/>
            <person name="Nie B."/>
            <person name="Liao X."/>
            <person name="Peng D."/>
            <person name="Ji J."/>
            <person name="Jenkins J."/>
            <person name="Williams M."/>
            <person name="Shu S."/>
            <person name="Plott C."/>
            <person name="Barry K."/>
            <person name="Rajasekar S."/>
            <person name="Grimwood J."/>
            <person name="Han X."/>
            <person name="Sun S."/>
            <person name="Hou Z."/>
            <person name="He W."/>
            <person name="Dai G."/>
            <person name="Sun C."/>
            <person name="Schmutz J."/>
            <person name="Leebens-Mack J.H."/>
            <person name="Li F.W."/>
            <person name="Wang L."/>
        </authorList>
    </citation>
    <scope>NUCLEOTIDE SEQUENCE [LARGE SCALE GENOMIC DNA]</scope>
    <source>
        <strain evidence="2">cv. PW_Plant_1</strain>
    </source>
</reference>
<proteinExistence type="predicted"/>
<organism evidence="1 2">
    <name type="scientific">Diphasiastrum complanatum</name>
    <name type="common">Issler's clubmoss</name>
    <name type="synonym">Lycopodium complanatum</name>
    <dbReference type="NCBI Taxonomy" id="34168"/>
    <lineage>
        <taxon>Eukaryota</taxon>
        <taxon>Viridiplantae</taxon>
        <taxon>Streptophyta</taxon>
        <taxon>Embryophyta</taxon>
        <taxon>Tracheophyta</taxon>
        <taxon>Lycopodiopsida</taxon>
        <taxon>Lycopodiales</taxon>
        <taxon>Lycopodiaceae</taxon>
        <taxon>Lycopodioideae</taxon>
        <taxon>Diphasiastrum</taxon>
    </lineage>
</organism>
<accession>A0ACC2BU84</accession>
<comment type="caution">
    <text evidence="1">The sequence shown here is derived from an EMBL/GenBank/DDBJ whole genome shotgun (WGS) entry which is preliminary data.</text>
</comment>
<gene>
    <name evidence="1" type="ORF">O6H91_13G027200</name>
</gene>
<dbReference type="EMBL" id="CM055104">
    <property type="protein sequence ID" value="KAJ7532967.1"/>
    <property type="molecule type" value="Genomic_DNA"/>
</dbReference>
<keyword evidence="2" id="KW-1185">Reference proteome</keyword>
<evidence type="ECO:0000313" key="1">
    <source>
        <dbReference type="EMBL" id="KAJ7532967.1"/>
    </source>
</evidence>
<evidence type="ECO:0000313" key="2">
    <source>
        <dbReference type="Proteomes" id="UP001162992"/>
    </source>
</evidence>
<dbReference type="Proteomes" id="UP001162992">
    <property type="component" value="Chromosome 13"/>
</dbReference>
<protein>
    <submittedName>
        <fullName evidence="1">Uncharacterized protein</fullName>
    </submittedName>
</protein>
<name>A0ACC2BU84_DIPCM</name>